<dbReference type="InterPro" id="IPR029787">
    <property type="entry name" value="Nucleotide_cyclase"/>
</dbReference>
<comment type="catalytic activity">
    <reaction evidence="2">
        <text>2 GTP = 3',3'-c-di-GMP + 2 diphosphate</text>
        <dbReference type="Rhea" id="RHEA:24898"/>
        <dbReference type="ChEBI" id="CHEBI:33019"/>
        <dbReference type="ChEBI" id="CHEBI:37565"/>
        <dbReference type="ChEBI" id="CHEBI:58805"/>
        <dbReference type="EC" id="2.7.7.65"/>
    </reaction>
</comment>
<evidence type="ECO:0000313" key="5">
    <source>
        <dbReference type="EMBL" id="MFC0239634.1"/>
    </source>
</evidence>
<comment type="caution">
    <text evidence="5">The sequence shown here is derived from an EMBL/GenBank/DDBJ whole genome shotgun (WGS) entry which is preliminary data.</text>
</comment>
<dbReference type="Gene3D" id="3.30.70.270">
    <property type="match status" value="1"/>
</dbReference>
<dbReference type="PANTHER" id="PTHR45138">
    <property type="entry name" value="REGULATORY COMPONENTS OF SENSORY TRANSDUCTION SYSTEM"/>
    <property type="match status" value="1"/>
</dbReference>
<feature type="region of interest" description="Disordered" evidence="3">
    <location>
        <begin position="1"/>
        <end position="63"/>
    </location>
</feature>
<proteinExistence type="predicted"/>
<dbReference type="SMART" id="SM00267">
    <property type="entry name" value="GGDEF"/>
    <property type="match status" value="1"/>
</dbReference>
<dbReference type="Pfam" id="PF00990">
    <property type="entry name" value="GGDEF"/>
    <property type="match status" value="1"/>
</dbReference>
<dbReference type="NCBIfam" id="TIGR00254">
    <property type="entry name" value="GGDEF"/>
    <property type="match status" value="1"/>
</dbReference>
<organism evidence="5 6">
    <name type="scientific">Rhodopseudomonas telluris</name>
    <dbReference type="NCBI Taxonomy" id="644215"/>
    <lineage>
        <taxon>Bacteria</taxon>
        <taxon>Pseudomonadati</taxon>
        <taxon>Pseudomonadota</taxon>
        <taxon>Alphaproteobacteria</taxon>
        <taxon>Hyphomicrobiales</taxon>
        <taxon>Nitrobacteraceae</taxon>
        <taxon>Rhodopseudomonas</taxon>
    </lineage>
</organism>
<dbReference type="PROSITE" id="PS50887">
    <property type="entry name" value="GGDEF"/>
    <property type="match status" value="1"/>
</dbReference>
<dbReference type="InterPro" id="IPR043128">
    <property type="entry name" value="Rev_trsase/Diguanyl_cyclase"/>
</dbReference>
<evidence type="ECO:0000256" key="2">
    <source>
        <dbReference type="ARBA" id="ARBA00034247"/>
    </source>
</evidence>
<accession>A0ABV6EN56</accession>
<evidence type="ECO:0000259" key="4">
    <source>
        <dbReference type="PROSITE" id="PS50887"/>
    </source>
</evidence>
<evidence type="ECO:0000256" key="3">
    <source>
        <dbReference type="SAM" id="MobiDB-lite"/>
    </source>
</evidence>
<evidence type="ECO:0000313" key="6">
    <source>
        <dbReference type="Proteomes" id="UP001589775"/>
    </source>
</evidence>
<feature type="domain" description="GGDEF" evidence="4">
    <location>
        <begin position="121"/>
        <end position="254"/>
    </location>
</feature>
<dbReference type="SUPFAM" id="SSF55073">
    <property type="entry name" value="Nucleotide cyclase"/>
    <property type="match status" value="1"/>
</dbReference>
<dbReference type="PANTHER" id="PTHR45138:SF9">
    <property type="entry name" value="DIGUANYLATE CYCLASE DGCM-RELATED"/>
    <property type="match status" value="1"/>
</dbReference>
<reference evidence="5 6" key="1">
    <citation type="submission" date="2024-09" db="EMBL/GenBank/DDBJ databases">
        <authorList>
            <person name="Sun Q."/>
            <person name="Mori K."/>
        </authorList>
    </citation>
    <scope>NUCLEOTIDE SEQUENCE [LARGE SCALE GENOMIC DNA]</scope>
    <source>
        <strain evidence="5 6">KCTC 23279</strain>
    </source>
</reference>
<protein>
    <recommendedName>
        <fullName evidence="1">diguanylate cyclase</fullName>
        <ecNumber evidence="1">2.7.7.65</ecNumber>
    </recommendedName>
</protein>
<gene>
    <name evidence="5" type="ORF">ACFFJ6_04100</name>
</gene>
<feature type="compositionally biased region" description="Polar residues" evidence="3">
    <location>
        <begin position="1"/>
        <end position="13"/>
    </location>
</feature>
<evidence type="ECO:0000256" key="1">
    <source>
        <dbReference type="ARBA" id="ARBA00012528"/>
    </source>
</evidence>
<dbReference type="EC" id="2.7.7.65" evidence="1"/>
<sequence>MKKTPSRSPTARQPSKAMSGAAAKKSRHPAKGPAKSRAKNPPAATELPPKALPRVRVGSGRLTSGPQAQIRRLKAQLAAALAQIDELRASADTDYLLGIANRRGFERELDRALAYIKRYGASGALIMLDVDRLKPVNDTFGHAAGDVVLKAVVEALLNHVRASDLIGRLGGDEFALLLWNLSEVDARKKAAVLEETVDRLPIQFGSHTVTAGVSAGVAMLTAEMDAAEALAAADRAMYARKAERRAASGEPVRR</sequence>
<name>A0ABV6EN56_9BRAD</name>
<dbReference type="EMBL" id="JBHLWM010000001">
    <property type="protein sequence ID" value="MFC0239634.1"/>
    <property type="molecule type" value="Genomic_DNA"/>
</dbReference>
<dbReference type="InterPro" id="IPR000160">
    <property type="entry name" value="GGDEF_dom"/>
</dbReference>
<keyword evidence="6" id="KW-1185">Reference proteome</keyword>
<dbReference type="Proteomes" id="UP001589775">
    <property type="component" value="Unassembled WGS sequence"/>
</dbReference>
<dbReference type="InterPro" id="IPR050469">
    <property type="entry name" value="Diguanylate_Cyclase"/>
</dbReference>
<dbReference type="RefSeq" id="WP_378384629.1">
    <property type="nucleotide sequence ID" value="NZ_JBHLWM010000001.1"/>
</dbReference>
<dbReference type="CDD" id="cd01949">
    <property type="entry name" value="GGDEF"/>
    <property type="match status" value="1"/>
</dbReference>
<feature type="compositionally biased region" description="Basic residues" evidence="3">
    <location>
        <begin position="24"/>
        <end position="38"/>
    </location>
</feature>